<protein>
    <submittedName>
        <fullName evidence="1">Uncharacterized protein</fullName>
    </submittedName>
</protein>
<evidence type="ECO:0000313" key="2">
    <source>
        <dbReference type="Proteomes" id="UP000230553"/>
    </source>
</evidence>
<dbReference type="AlphaFoldDB" id="A0A2M7TFQ7"/>
<sequence length="61" mass="6741">MKAIVIFPEAKISSINGETGVFVTENNKLVNHIFQLSSVPNWDSSLENQIINALDIKNAIN</sequence>
<accession>A0A2M7TFQ7</accession>
<organism evidence="1 2">
    <name type="scientific">Candidatus Wolfebacteria bacterium CG_4_10_14_0_2_um_filter_39_18</name>
    <dbReference type="NCBI Taxonomy" id="1975061"/>
    <lineage>
        <taxon>Bacteria</taxon>
        <taxon>Candidatus Wolfeibacteriota</taxon>
    </lineage>
</organism>
<name>A0A2M7TFQ7_9BACT</name>
<dbReference type="Proteomes" id="UP000230553">
    <property type="component" value="Unassembled WGS sequence"/>
</dbReference>
<proteinExistence type="predicted"/>
<evidence type="ECO:0000313" key="1">
    <source>
        <dbReference type="EMBL" id="PIZ44756.1"/>
    </source>
</evidence>
<dbReference type="EMBL" id="PFNM01000037">
    <property type="protein sequence ID" value="PIZ44756.1"/>
    <property type="molecule type" value="Genomic_DNA"/>
</dbReference>
<reference evidence="2" key="1">
    <citation type="submission" date="2017-09" db="EMBL/GenBank/DDBJ databases">
        <title>Depth-based differentiation of microbial function through sediment-hosted aquifers and enrichment of novel symbionts in the deep terrestrial subsurface.</title>
        <authorList>
            <person name="Probst A.J."/>
            <person name="Ladd B."/>
            <person name="Jarett J.K."/>
            <person name="Geller-Mcgrath D.E."/>
            <person name="Sieber C.M.K."/>
            <person name="Emerson J.B."/>
            <person name="Anantharaman K."/>
            <person name="Thomas B.C."/>
            <person name="Malmstrom R."/>
            <person name="Stieglmeier M."/>
            <person name="Klingl A."/>
            <person name="Woyke T."/>
            <person name="Ryan C.M."/>
            <person name="Banfield J.F."/>
        </authorList>
    </citation>
    <scope>NUCLEOTIDE SEQUENCE [LARGE SCALE GENOMIC DNA]</scope>
</reference>
<gene>
    <name evidence="1" type="ORF">COY31_01895</name>
</gene>
<comment type="caution">
    <text evidence="1">The sequence shown here is derived from an EMBL/GenBank/DDBJ whole genome shotgun (WGS) entry which is preliminary data.</text>
</comment>